<dbReference type="PROSITE" id="PS51304">
    <property type="entry name" value="GALECTIN"/>
    <property type="match status" value="1"/>
</dbReference>
<keyword evidence="5" id="KW-1185">Reference proteome</keyword>
<dbReference type="EMBL" id="JAINUF010000004">
    <property type="protein sequence ID" value="KAJ8363193.1"/>
    <property type="molecule type" value="Genomic_DNA"/>
</dbReference>
<accession>A0A9Q1FNK3</accession>
<dbReference type="InterPro" id="IPR013320">
    <property type="entry name" value="ConA-like_dom_sf"/>
</dbReference>
<reference evidence="4" key="1">
    <citation type="journal article" date="2023" name="Science">
        <title>Genome structures resolve the early diversification of teleost fishes.</title>
        <authorList>
            <person name="Parey E."/>
            <person name="Louis A."/>
            <person name="Montfort J."/>
            <person name="Bouchez O."/>
            <person name="Roques C."/>
            <person name="Iampietro C."/>
            <person name="Lluch J."/>
            <person name="Castinel A."/>
            <person name="Donnadieu C."/>
            <person name="Desvignes T."/>
            <person name="Floi Bucao C."/>
            <person name="Jouanno E."/>
            <person name="Wen M."/>
            <person name="Mejri S."/>
            <person name="Dirks R."/>
            <person name="Jansen H."/>
            <person name="Henkel C."/>
            <person name="Chen W.J."/>
            <person name="Zahm M."/>
            <person name="Cabau C."/>
            <person name="Klopp C."/>
            <person name="Thompson A.W."/>
            <person name="Robinson-Rechavi M."/>
            <person name="Braasch I."/>
            <person name="Lecointre G."/>
            <person name="Bobe J."/>
            <person name="Postlethwait J.H."/>
            <person name="Berthelot C."/>
            <person name="Roest Crollius H."/>
            <person name="Guiguen Y."/>
        </authorList>
    </citation>
    <scope>NUCLEOTIDE SEQUENCE</scope>
    <source>
        <strain evidence="4">WJC10195</strain>
    </source>
</reference>
<dbReference type="Gene3D" id="2.60.120.200">
    <property type="match status" value="1"/>
</dbReference>
<dbReference type="GO" id="GO:0030246">
    <property type="term" value="F:carbohydrate binding"/>
    <property type="evidence" value="ECO:0007669"/>
    <property type="project" value="UniProtKB-UniRule"/>
</dbReference>
<evidence type="ECO:0000313" key="4">
    <source>
        <dbReference type="EMBL" id="KAJ8363193.1"/>
    </source>
</evidence>
<dbReference type="AlphaFoldDB" id="A0A9Q1FNK3"/>
<evidence type="ECO:0000256" key="1">
    <source>
        <dbReference type="ARBA" id="ARBA00022734"/>
    </source>
</evidence>
<dbReference type="Pfam" id="PF00337">
    <property type="entry name" value="Gal-bind_lectin"/>
    <property type="match status" value="1"/>
</dbReference>
<sequence length="125" mass="13900">MHFNPRFNYSVDTNTIIMNSRKGGWQEEVKDSNFPFHAGQEFKSQQRWQLEGAENQCRMGRGAKGADEVSEIAALTQGEGQYEGAGKDAPSEYPVPPCVGVLGRVGRGVGQDLRCFLARFPFTWA</sequence>
<gene>
    <name evidence="4" type="ORF">SKAU_G00120240</name>
</gene>
<evidence type="ECO:0000259" key="3">
    <source>
        <dbReference type="PROSITE" id="PS51304"/>
    </source>
</evidence>
<keyword evidence="1 2" id="KW-0430">Lectin</keyword>
<proteinExistence type="predicted"/>
<organism evidence="4 5">
    <name type="scientific">Synaphobranchus kaupii</name>
    <name type="common">Kaup's arrowtooth eel</name>
    <dbReference type="NCBI Taxonomy" id="118154"/>
    <lineage>
        <taxon>Eukaryota</taxon>
        <taxon>Metazoa</taxon>
        <taxon>Chordata</taxon>
        <taxon>Craniata</taxon>
        <taxon>Vertebrata</taxon>
        <taxon>Euteleostomi</taxon>
        <taxon>Actinopterygii</taxon>
        <taxon>Neopterygii</taxon>
        <taxon>Teleostei</taxon>
        <taxon>Anguilliformes</taxon>
        <taxon>Synaphobranchidae</taxon>
        <taxon>Synaphobranchus</taxon>
    </lineage>
</organism>
<evidence type="ECO:0000313" key="5">
    <source>
        <dbReference type="Proteomes" id="UP001152622"/>
    </source>
</evidence>
<evidence type="ECO:0000256" key="2">
    <source>
        <dbReference type="RuleBase" id="RU102079"/>
    </source>
</evidence>
<dbReference type="Proteomes" id="UP001152622">
    <property type="component" value="Chromosome 4"/>
</dbReference>
<dbReference type="SUPFAM" id="SSF49899">
    <property type="entry name" value="Concanavalin A-like lectins/glucanases"/>
    <property type="match status" value="1"/>
</dbReference>
<dbReference type="OrthoDB" id="8918229at2759"/>
<comment type="caution">
    <text evidence="4">The sequence shown here is derived from an EMBL/GenBank/DDBJ whole genome shotgun (WGS) entry which is preliminary data.</text>
</comment>
<protein>
    <recommendedName>
        <fullName evidence="2">Galectin</fullName>
    </recommendedName>
</protein>
<feature type="domain" description="Galectin" evidence="3">
    <location>
        <begin position="1"/>
        <end position="102"/>
    </location>
</feature>
<name>A0A9Q1FNK3_SYNKA</name>
<dbReference type="InterPro" id="IPR001079">
    <property type="entry name" value="Galectin_CRD"/>
</dbReference>